<keyword evidence="10" id="KW-0325">Glycoprotein</keyword>
<dbReference type="Pfam" id="PF10250">
    <property type="entry name" value="O-FucT"/>
    <property type="match status" value="1"/>
</dbReference>
<dbReference type="GO" id="GO:0006004">
    <property type="term" value="P:fucose metabolic process"/>
    <property type="evidence" value="ECO:0007669"/>
    <property type="project" value="UniProtKB-KW"/>
</dbReference>
<evidence type="ECO:0000256" key="9">
    <source>
        <dbReference type="ARBA" id="ARBA00023136"/>
    </source>
</evidence>
<evidence type="ECO:0000256" key="1">
    <source>
        <dbReference type="ARBA" id="ARBA00004606"/>
    </source>
</evidence>
<evidence type="ECO:0000256" key="8">
    <source>
        <dbReference type="ARBA" id="ARBA00022989"/>
    </source>
</evidence>
<evidence type="ECO:0000256" key="13">
    <source>
        <dbReference type="ARBA" id="ARBA00030350"/>
    </source>
</evidence>
<accession>A0AA38FJ71</accession>
<keyword evidence="4" id="KW-0328">Glycosyltransferase</keyword>
<keyword evidence="11" id="KW-0294">Fucose metabolism</keyword>
<gene>
    <name evidence="14" type="ORF">KI387_008945</name>
</gene>
<dbReference type="PANTHER" id="PTHR31741:SF2">
    <property type="entry name" value="O-FUCOSYLTRANSFERASE 13"/>
    <property type="match status" value="1"/>
</dbReference>
<keyword evidence="8" id="KW-1133">Transmembrane helix</keyword>
<keyword evidence="6" id="KW-0812">Transmembrane</keyword>
<comment type="similarity">
    <text evidence="3">Belongs to the glycosyltransferase GT106 family.</text>
</comment>
<dbReference type="GO" id="GO:0016757">
    <property type="term" value="F:glycosyltransferase activity"/>
    <property type="evidence" value="ECO:0007669"/>
    <property type="project" value="UniProtKB-KW"/>
</dbReference>
<keyword evidence="7" id="KW-0735">Signal-anchor</keyword>
<reference evidence="14 15" key="1">
    <citation type="journal article" date="2021" name="Nat. Plants">
        <title>The Taxus genome provides insights into paclitaxel biosynthesis.</title>
        <authorList>
            <person name="Xiong X."/>
            <person name="Gou J."/>
            <person name="Liao Q."/>
            <person name="Li Y."/>
            <person name="Zhou Q."/>
            <person name="Bi G."/>
            <person name="Li C."/>
            <person name="Du R."/>
            <person name="Wang X."/>
            <person name="Sun T."/>
            <person name="Guo L."/>
            <person name="Liang H."/>
            <person name="Lu P."/>
            <person name="Wu Y."/>
            <person name="Zhang Z."/>
            <person name="Ro D.K."/>
            <person name="Shang Y."/>
            <person name="Huang S."/>
            <person name="Yan J."/>
        </authorList>
    </citation>
    <scope>NUCLEOTIDE SEQUENCE [LARGE SCALE GENOMIC DNA]</scope>
    <source>
        <strain evidence="14">Ta-2019</strain>
    </source>
</reference>
<comment type="pathway">
    <text evidence="2">Glycan metabolism.</text>
</comment>
<keyword evidence="9" id="KW-0472">Membrane</keyword>
<evidence type="ECO:0000256" key="6">
    <source>
        <dbReference type="ARBA" id="ARBA00022692"/>
    </source>
</evidence>
<dbReference type="InterPro" id="IPR019378">
    <property type="entry name" value="GDP-Fuc_O-FucTrfase"/>
</dbReference>
<comment type="subcellular location">
    <subcellularLocation>
        <location evidence="1">Membrane</location>
        <topology evidence="1">Single-pass type II membrane protein</topology>
    </subcellularLocation>
</comment>
<dbReference type="PIRSF" id="PIRSF009360">
    <property type="entry name" value="UCP009360"/>
    <property type="match status" value="1"/>
</dbReference>
<name>A0AA38FJ71_TAXCH</name>
<dbReference type="PANTHER" id="PTHR31741">
    <property type="entry name" value="OS02G0726500 PROTEIN-RELATED"/>
    <property type="match status" value="1"/>
</dbReference>
<keyword evidence="12" id="KW-0119">Carbohydrate metabolism</keyword>
<sequence length="456" mass="51274">MVAFTKPVSSGFMAAGAILVCLLILHLGPRLTTRQQEYIGTFPTVSTTYKRPSVSKNIWNVQSRVYWRPCEWWTTNPVISLPQKSNGYILVDCHGGLNQMRRDLCDGVDVARLLNATLVLPDFEAALYWNDTSGFADIFDVDYFIQQTKDFVHVVKELPKELASTIPVRVDCRKQKGHFDYMESVLPSLIKHQYIVITPAASQRPDRNPFFAKAARCHVCFRALRLVQDIQQKGAELLQKIPQPFLSLHMRFEPDMIAYSRCEYSDLSHGSLDAINSARDGRTSISGDAGVAWRKRGKCPLTPRETAFILQAIGIPTNTTIYLAAGESLLESKDFTSVYRNSYTKSSLLDKASLMETRGNSRAALDYYVSINSEAYIGTYFGNMDKMVAAMRALRGKSKTLFLNRRAFAEAIFQGLEGQKLADYLWETHSNAIFDGRGSALPDCFCMSNLTDSPRL</sequence>
<evidence type="ECO:0000256" key="5">
    <source>
        <dbReference type="ARBA" id="ARBA00022679"/>
    </source>
</evidence>
<protein>
    <recommendedName>
        <fullName evidence="13">O-fucosyltransferase family protein</fullName>
    </recommendedName>
</protein>
<comment type="caution">
    <text evidence="14">The sequence shown here is derived from an EMBL/GenBank/DDBJ whole genome shotgun (WGS) entry which is preliminary data.</text>
</comment>
<dbReference type="GO" id="GO:0005737">
    <property type="term" value="C:cytoplasm"/>
    <property type="evidence" value="ECO:0007669"/>
    <property type="project" value="TreeGrafter"/>
</dbReference>
<evidence type="ECO:0000256" key="10">
    <source>
        <dbReference type="ARBA" id="ARBA00023180"/>
    </source>
</evidence>
<evidence type="ECO:0000256" key="2">
    <source>
        <dbReference type="ARBA" id="ARBA00004881"/>
    </source>
</evidence>
<organism evidence="14 15">
    <name type="scientific">Taxus chinensis</name>
    <name type="common">Chinese yew</name>
    <name type="synonym">Taxus wallichiana var. chinensis</name>
    <dbReference type="NCBI Taxonomy" id="29808"/>
    <lineage>
        <taxon>Eukaryota</taxon>
        <taxon>Viridiplantae</taxon>
        <taxon>Streptophyta</taxon>
        <taxon>Embryophyta</taxon>
        <taxon>Tracheophyta</taxon>
        <taxon>Spermatophyta</taxon>
        <taxon>Pinopsida</taxon>
        <taxon>Pinidae</taxon>
        <taxon>Conifers II</taxon>
        <taxon>Cupressales</taxon>
        <taxon>Taxaceae</taxon>
        <taxon>Taxus</taxon>
    </lineage>
</organism>
<evidence type="ECO:0000256" key="11">
    <source>
        <dbReference type="ARBA" id="ARBA00023253"/>
    </source>
</evidence>
<dbReference type="AlphaFoldDB" id="A0AA38FJ71"/>
<evidence type="ECO:0000313" key="15">
    <source>
        <dbReference type="Proteomes" id="UP000824469"/>
    </source>
</evidence>
<evidence type="ECO:0000256" key="7">
    <source>
        <dbReference type="ARBA" id="ARBA00022968"/>
    </source>
</evidence>
<evidence type="ECO:0000256" key="3">
    <source>
        <dbReference type="ARBA" id="ARBA00007737"/>
    </source>
</evidence>
<dbReference type="EMBL" id="JAHRHJ020000008">
    <property type="protein sequence ID" value="KAH9304541.1"/>
    <property type="molecule type" value="Genomic_DNA"/>
</dbReference>
<evidence type="ECO:0000313" key="14">
    <source>
        <dbReference type="EMBL" id="KAH9304541.1"/>
    </source>
</evidence>
<feature type="non-terminal residue" evidence="14">
    <location>
        <position position="456"/>
    </location>
</feature>
<keyword evidence="5" id="KW-0808">Transferase</keyword>
<keyword evidence="15" id="KW-1185">Reference proteome</keyword>
<dbReference type="OMA" id="LEHKYIS"/>
<dbReference type="CDD" id="cd11299">
    <property type="entry name" value="O-FucT_plant"/>
    <property type="match status" value="1"/>
</dbReference>
<proteinExistence type="inferred from homology"/>
<dbReference type="Proteomes" id="UP000824469">
    <property type="component" value="Unassembled WGS sequence"/>
</dbReference>
<evidence type="ECO:0000256" key="12">
    <source>
        <dbReference type="ARBA" id="ARBA00023277"/>
    </source>
</evidence>
<dbReference type="InterPro" id="IPR024709">
    <property type="entry name" value="FucosylTrfase_pln"/>
</dbReference>
<evidence type="ECO:0000256" key="4">
    <source>
        <dbReference type="ARBA" id="ARBA00022676"/>
    </source>
</evidence>
<dbReference type="GO" id="GO:0016020">
    <property type="term" value="C:membrane"/>
    <property type="evidence" value="ECO:0007669"/>
    <property type="project" value="UniProtKB-SubCell"/>
</dbReference>